<dbReference type="EMBL" id="BONU01000012">
    <property type="protein sequence ID" value="GIG73817.1"/>
    <property type="molecule type" value="Genomic_DNA"/>
</dbReference>
<feature type="transmembrane region" description="Helical" evidence="7">
    <location>
        <begin position="185"/>
        <end position="214"/>
    </location>
</feature>
<feature type="domain" description="Type II secretion system protein GspF" evidence="8">
    <location>
        <begin position="84"/>
        <end position="204"/>
    </location>
</feature>
<feature type="compositionally biased region" description="Basic residues" evidence="6">
    <location>
        <begin position="1"/>
        <end position="16"/>
    </location>
</feature>
<keyword evidence="3 7" id="KW-0812">Transmembrane</keyword>
<dbReference type="Pfam" id="PF00482">
    <property type="entry name" value="T2SSF"/>
    <property type="match status" value="1"/>
</dbReference>
<dbReference type="RefSeq" id="WP_239075448.1">
    <property type="nucleotide sequence ID" value="NZ_BAAAQJ010000008.1"/>
</dbReference>
<organism evidence="9 10">
    <name type="scientific">Planosporangium flavigriseum</name>
    <dbReference type="NCBI Taxonomy" id="373681"/>
    <lineage>
        <taxon>Bacteria</taxon>
        <taxon>Bacillati</taxon>
        <taxon>Actinomycetota</taxon>
        <taxon>Actinomycetes</taxon>
        <taxon>Micromonosporales</taxon>
        <taxon>Micromonosporaceae</taxon>
        <taxon>Planosporangium</taxon>
    </lineage>
</organism>
<evidence type="ECO:0000313" key="9">
    <source>
        <dbReference type="EMBL" id="GIG73817.1"/>
    </source>
</evidence>
<sequence length="221" mass="22543">MTAGRRRVPGNRGRRRFTAERSRPDPRIGAAAVLAGVATAGLLGGWTGLAAGVAVGTGCWWAARQWSTAGRDDRQVAVDLPIAVDLLAAALRAGAPPARAAEVVGEALGGPLGRRLELVGTALRLGARPEEAWAPLAAIPGGERVRRAAVRTAASGAAMTGALGRLAGDLRAARRAQAEAAAQRLGVLVVLPLGLCFLPAFLLTGVVPVVVAVLGDVLRSR</sequence>
<dbReference type="Proteomes" id="UP000653674">
    <property type="component" value="Unassembled WGS sequence"/>
</dbReference>
<accession>A0A8J3PLH4</accession>
<dbReference type="GO" id="GO:0005886">
    <property type="term" value="C:plasma membrane"/>
    <property type="evidence" value="ECO:0007669"/>
    <property type="project" value="UniProtKB-SubCell"/>
</dbReference>
<name>A0A8J3PLH4_9ACTN</name>
<comment type="caution">
    <text evidence="9">The sequence shown here is derived from an EMBL/GenBank/DDBJ whole genome shotgun (WGS) entry which is preliminary data.</text>
</comment>
<keyword evidence="4 7" id="KW-1133">Transmembrane helix</keyword>
<dbReference type="PANTHER" id="PTHR35007:SF3">
    <property type="entry name" value="POSSIBLE CONSERVED ALANINE RICH MEMBRANE PROTEIN"/>
    <property type="match status" value="1"/>
</dbReference>
<dbReference type="AlphaFoldDB" id="A0A8J3PLH4"/>
<evidence type="ECO:0000256" key="5">
    <source>
        <dbReference type="ARBA" id="ARBA00023136"/>
    </source>
</evidence>
<keyword evidence="5 7" id="KW-0472">Membrane</keyword>
<keyword evidence="10" id="KW-1185">Reference proteome</keyword>
<evidence type="ECO:0000256" key="2">
    <source>
        <dbReference type="ARBA" id="ARBA00022475"/>
    </source>
</evidence>
<keyword evidence="2" id="KW-1003">Cell membrane</keyword>
<dbReference type="InterPro" id="IPR018076">
    <property type="entry name" value="T2SS_GspF_dom"/>
</dbReference>
<evidence type="ECO:0000313" key="10">
    <source>
        <dbReference type="Proteomes" id="UP000653674"/>
    </source>
</evidence>
<protein>
    <recommendedName>
        <fullName evidence="8">Type II secretion system protein GspF domain-containing protein</fullName>
    </recommendedName>
</protein>
<proteinExistence type="predicted"/>
<reference evidence="9" key="1">
    <citation type="submission" date="2021-01" db="EMBL/GenBank/DDBJ databases">
        <title>Whole genome shotgun sequence of Planosporangium flavigriseum NBRC 105377.</title>
        <authorList>
            <person name="Komaki H."/>
            <person name="Tamura T."/>
        </authorList>
    </citation>
    <scope>NUCLEOTIDE SEQUENCE</scope>
    <source>
        <strain evidence="9">NBRC 105377</strain>
    </source>
</reference>
<evidence type="ECO:0000259" key="8">
    <source>
        <dbReference type="Pfam" id="PF00482"/>
    </source>
</evidence>
<gene>
    <name evidence="9" type="ORF">Pfl04_22210</name>
</gene>
<evidence type="ECO:0000256" key="4">
    <source>
        <dbReference type="ARBA" id="ARBA00022989"/>
    </source>
</evidence>
<evidence type="ECO:0000256" key="6">
    <source>
        <dbReference type="SAM" id="MobiDB-lite"/>
    </source>
</evidence>
<dbReference type="PANTHER" id="PTHR35007">
    <property type="entry name" value="INTEGRAL MEMBRANE PROTEIN-RELATED"/>
    <property type="match status" value="1"/>
</dbReference>
<feature type="region of interest" description="Disordered" evidence="6">
    <location>
        <begin position="1"/>
        <end position="23"/>
    </location>
</feature>
<comment type="subcellular location">
    <subcellularLocation>
        <location evidence="1">Cell membrane</location>
        <topology evidence="1">Multi-pass membrane protein</topology>
    </subcellularLocation>
</comment>
<evidence type="ECO:0000256" key="1">
    <source>
        <dbReference type="ARBA" id="ARBA00004651"/>
    </source>
</evidence>
<evidence type="ECO:0000256" key="3">
    <source>
        <dbReference type="ARBA" id="ARBA00022692"/>
    </source>
</evidence>
<evidence type="ECO:0000256" key="7">
    <source>
        <dbReference type="SAM" id="Phobius"/>
    </source>
</evidence>